<evidence type="ECO:0000256" key="4">
    <source>
        <dbReference type="ARBA" id="ARBA00023136"/>
    </source>
</evidence>
<reference evidence="6 7" key="1">
    <citation type="submission" date="2019-08" db="EMBL/GenBank/DDBJ databases">
        <authorList>
            <person name="Vazquez-Campos X."/>
        </authorList>
    </citation>
    <scope>NUCLEOTIDE SEQUENCE [LARGE SCALE GENOMIC DNA]</scope>
    <source>
        <strain evidence="6">LFW-283_2</strain>
    </source>
</reference>
<evidence type="ECO:0000256" key="1">
    <source>
        <dbReference type="ARBA" id="ARBA00004141"/>
    </source>
</evidence>
<feature type="transmembrane region" description="Helical" evidence="5">
    <location>
        <begin position="226"/>
        <end position="246"/>
    </location>
</feature>
<dbReference type="PANTHER" id="PTHR16950">
    <property type="entry name" value="ZINC TRANSPORTER SLC39A7 HISTIDINE-RICH MEMBRANE PROTEIN KE4"/>
    <property type="match status" value="1"/>
</dbReference>
<dbReference type="PANTHER" id="PTHR16950:SF16">
    <property type="entry name" value="ZINC TRANSPORTER ZIP13"/>
    <property type="match status" value="1"/>
</dbReference>
<dbReference type="Pfam" id="PF02535">
    <property type="entry name" value="Zip"/>
    <property type="match status" value="1"/>
</dbReference>
<keyword evidence="4 5" id="KW-0472">Membrane</keyword>
<feature type="transmembrane region" description="Helical" evidence="5">
    <location>
        <begin position="165"/>
        <end position="186"/>
    </location>
</feature>
<evidence type="ECO:0000256" key="2">
    <source>
        <dbReference type="ARBA" id="ARBA00022692"/>
    </source>
</evidence>
<proteinExistence type="predicted"/>
<keyword evidence="3 5" id="KW-1133">Transmembrane helix</keyword>
<organism evidence="6 7">
    <name type="scientific">Candidatus Bilamarchaeum dharawalense</name>
    <dbReference type="NCBI Taxonomy" id="2885759"/>
    <lineage>
        <taxon>Archaea</taxon>
        <taxon>Candidatus Micrarchaeota</taxon>
        <taxon>Candidatus Micrarchaeia</taxon>
        <taxon>Candidatus Anstonellales</taxon>
        <taxon>Candidatus Bilamarchaeaceae</taxon>
        <taxon>Candidatus Bilamarchaeum</taxon>
    </lineage>
</organism>
<feature type="transmembrane region" description="Helical" evidence="5">
    <location>
        <begin position="6"/>
        <end position="27"/>
    </location>
</feature>
<evidence type="ECO:0000256" key="3">
    <source>
        <dbReference type="ARBA" id="ARBA00022989"/>
    </source>
</evidence>
<feature type="transmembrane region" description="Helical" evidence="5">
    <location>
        <begin position="65"/>
        <end position="82"/>
    </location>
</feature>
<dbReference type="GO" id="GO:0016020">
    <property type="term" value="C:membrane"/>
    <property type="evidence" value="ECO:0007669"/>
    <property type="project" value="UniProtKB-SubCell"/>
</dbReference>
<protein>
    <submittedName>
        <fullName evidence="6">Zinc transporter ZupT</fullName>
    </submittedName>
</protein>
<comment type="subcellular location">
    <subcellularLocation>
        <location evidence="1">Membrane</location>
        <topology evidence="1">Multi-pass membrane protein</topology>
    </subcellularLocation>
</comment>
<dbReference type="SUPFAM" id="SSF103473">
    <property type="entry name" value="MFS general substrate transporter"/>
    <property type="match status" value="1"/>
</dbReference>
<evidence type="ECO:0000313" key="6">
    <source>
        <dbReference type="EMBL" id="VVC03353.1"/>
    </source>
</evidence>
<gene>
    <name evidence="6" type="primary">zupT_1</name>
    <name evidence="6" type="ORF">LFW2832_00315</name>
</gene>
<comment type="caution">
    <text evidence="6">The sequence shown here is derived from an EMBL/GenBank/DDBJ whole genome shotgun (WGS) entry which is preliminary data.</text>
</comment>
<dbReference type="InterPro" id="IPR036259">
    <property type="entry name" value="MFS_trans_sf"/>
</dbReference>
<dbReference type="GO" id="GO:0046873">
    <property type="term" value="F:metal ion transmembrane transporter activity"/>
    <property type="evidence" value="ECO:0007669"/>
    <property type="project" value="InterPro"/>
</dbReference>
<name>A0A5E4LQM9_9ARCH</name>
<keyword evidence="2 5" id="KW-0812">Transmembrane</keyword>
<evidence type="ECO:0000313" key="7">
    <source>
        <dbReference type="Proteomes" id="UP000789941"/>
    </source>
</evidence>
<dbReference type="Proteomes" id="UP000789941">
    <property type="component" value="Unassembled WGS sequence"/>
</dbReference>
<dbReference type="AlphaFoldDB" id="A0A5E4LQM9"/>
<evidence type="ECO:0000256" key="5">
    <source>
        <dbReference type="SAM" id="Phobius"/>
    </source>
</evidence>
<feature type="transmembrane region" description="Helical" evidence="5">
    <location>
        <begin position="192"/>
        <end position="214"/>
    </location>
</feature>
<dbReference type="InterPro" id="IPR003689">
    <property type="entry name" value="ZIP"/>
</dbReference>
<feature type="transmembrane region" description="Helical" evidence="5">
    <location>
        <begin position="34"/>
        <end position="53"/>
    </location>
</feature>
<accession>A0A5E4LQM9</accession>
<sequence length="247" mass="27061">MIMLLEIIIATVVVSLVSLIGVALLSLNKKTMDTTVFVILSFAIGTLLAATFFDLFPEALEKLDARSVFTTTLGGIIVFFIIERLVHWHHEHHDHAKHEKPVAWLVLIGDGVHNFFDGVAIAASFLTSMELGVTTTLAIIAHEIPQELSDFTLLRYAGFSTKKALAFNFVSALTAIAGALAFYYLAGYVDNIEPYGLAFTAGAFIYIAGTDLLPELHKEEKRSKSMVQLVAMLLGIATIWVVVNLLH</sequence>
<dbReference type="EMBL" id="CABMJJ010000007">
    <property type="protein sequence ID" value="VVC03353.1"/>
    <property type="molecule type" value="Genomic_DNA"/>
</dbReference>